<organism evidence="1">
    <name type="scientific">uncultured Sulfurovum sp</name>
    <dbReference type="NCBI Taxonomy" id="269237"/>
    <lineage>
        <taxon>Bacteria</taxon>
        <taxon>Pseudomonadati</taxon>
        <taxon>Campylobacterota</taxon>
        <taxon>Epsilonproteobacteria</taxon>
        <taxon>Campylobacterales</taxon>
        <taxon>Sulfurovaceae</taxon>
        <taxon>Sulfurovum</taxon>
        <taxon>environmental samples</taxon>
    </lineage>
</organism>
<accession>A0A6S6SGM8</accession>
<dbReference type="AlphaFoldDB" id="A0A6S6SGM8"/>
<name>A0A6S6SGM8_9BACT</name>
<gene>
    <name evidence="1" type="ORF">HELGO_WM2083</name>
</gene>
<dbReference type="EMBL" id="CACVAX010000006">
    <property type="protein sequence ID" value="CAA6802105.1"/>
    <property type="molecule type" value="Genomic_DNA"/>
</dbReference>
<sequence length="121" mass="13752">MKYLSKTILPIISISTLLLLNSCSKPEVVSVSKVHPYGHNFGLVQNPHADAIIQQEQIAMSQPNEIEMPLITDPSLTTELTKDPDAFYAEEYVPTAPIITYKYPFDSEFYSKAEWRTMELQ</sequence>
<proteinExistence type="predicted"/>
<evidence type="ECO:0000313" key="1">
    <source>
        <dbReference type="EMBL" id="CAA6802105.1"/>
    </source>
</evidence>
<protein>
    <submittedName>
        <fullName evidence="1">Uncharacterized protein</fullName>
    </submittedName>
</protein>
<reference evidence="1" key="1">
    <citation type="submission" date="2020-01" db="EMBL/GenBank/DDBJ databases">
        <authorList>
            <person name="Meier V. D."/>
            <person name="Meier V D."/>
        </authorList>
    </citation>
    <scope>NUCLEOTIDE SEQUENCE</scope>
    <source>
        <strain evidence="1">HLG_WM_MAG_04</strain>
    </source>
</reference>